<dbReference type="HOGENOM" id="CLU_026590_0_0_1"/>
<organism evidence="3 4">
    <name type="scientific">[Torrubiella] hemipterigena</name>
    <dbReference type="NCBI Taxonomy" id="1531966"/>
    <lineage>
        <taxon>Eukaryota</taxon>
        <taxon>Fungi</taxon>
        <taxon>Dikarya</taxon>
        <taxon>Ascomycota</taxon>
        <taxon>Pezizomycotina</taxon>
        <taxon>Sordariomycetes</taxon>
        <taxon>Hypocreomycetidae</taxon>
        <taxon>Hypocreales</taxon>
        <taxon>Clavicipitaceae</taxon>
        <taxon>Clavicipitaceae incertae sedis</taxon>
        <taxon>'Torrubiella' clade</taxon>
    </lineage>
</organism>
<gene>
    <name evidence="3" type="ORF">VHEMI06081</name>
</gene>
<feature type="region of interest" description="Disordered" evidence="1">
    <location>
        <begin position="560"/>
        <end position="639"/>
    </location>
</feature>
<dbReference type="OrthoDB" id="5577209at2759"/>
<protein>
    <recommendedName>
        <fullName evidence="2">CUE domain-containing protein</fullName>
    </recommendedName>
</protein>
<feature type="compositionally biased region" description="Acidic residues" evidence="1">
    <location>
        <begin position="454"/>
        <end position="467"/>
    </location>
</feature>
<evidence type="ECO:0000259" key="2">
    <source>
        <dbReference type="PROSITE" id="PS51140"/>
    </source>
</evidence>
<feature type="compositionally biased region" description="Basic and acidic residues" evidence="1">
    <location>
        <begin position="607"/>
        <end position="616"/>
    </location>
</feature>
<dbReference type="PROSITE" id="PS51140">
    <property type="entry name" value="CUE"/>
    <property type="match status" value="1"/>
</dbReference>
<dbReference type="InterPro" id="IPR003892">
    <property type="entry name" value="CUE"/>
</dbReference>
<dbReference type="InterPro" id="IPR052586">
    <property type="entry name" value="ASCC2"/>
</dbReference>
<dbReference type="PANTHER" id="PTHR21494">
    <property type="entry name" value="ACTIVATING SIGNAL COINTEGRATOR 1 COMPLEX SUBUNIT 2 ASC-1 COMPLEX SUBUNIT P100"/>
    <property type="match status" value="1"/>
</dbReference>
<dbReference type="Gene3D" id="1.10.8.10">
    <property type="entry name" value="DNA helicase RuvA subunit, C-terminal domain"/>
    <property type="match status" value="1"/>
</dbReference>
<dbReference type="InterPro" id="IPR041800">
    <property type="entry name" value="ASCC2_CUE"/>
</dbReference>
<dbReference type="Proteomes" id="UP000039046">
    <property type="component" value="Unassembled WGS sequence"/>
</dbReference>
<feature type="compositionally biased region" description="Basic residues" evidence="1">
    <location>
        <begin position="619"/>
        <end position="633"/>
    </location>
</feature>
<accession>A0A0A1TIL2</accession>
<evidence type="ECO:0000313" key="4">
    <source>
        <dbReference type="Proteomes" id="UP000039046"/>
    </source>
</evidence>
<dbReference type="GO" id="GO:0043130">
    <property type="term" value="F:ubiquitin binding"/>
    <property type="evidence" value="ECO:0007669"/>
    <property type="project" value="InterPro"/>
</dbReference>
<feature type="domain" description="CUE" evidence="2">
    <location>
        <begin position="321"/>
        <end position="364"/>
    </location>
</feature>
<feature type="region of interest" description="Disordered" evidence="1">
    <location>
        <begin position="366"/>
        <end position="406"/>
    </location>
</feature>
<name>A0A0A1TIL2_9HYPO</name>
<dbReference type="PANTHER" id="PTHR21494:SF0">
    <property type="entry name" value="ACTIVATING SIGNAL COINTEGRATOR 1 COMPLEX SUBUNIT 2"/>
    <property type="match status" value="1"/>
</dbReference>
<dbReference type="STRING" id="1531966.A0A0A1TIL2"/>
<dbReference type="InterPro" id="IPR009060">
    <property type="entry name" value="UBA-like_sf"/>
</dbReference>
<evidence type="ECO:0000313" key="3">
    <source>
        <dbReference type="EMBL" id="CEJ90288.1"/>
    </source>
</evidence>
<feature type="compositionally biased region" description="Gly residues" evidence="1">
    <location>
        <begin position="585"/>
        <end position="596"/>
    </location>
</feature>
<feature type="compositionally biased region" description="Basic and acidic residues" evidence="1">
    <location>
        <begin position="560"/>
        <end position="576"/>
    </location>
</feature>
<keyword evidence="4" id="KW-1185">Reference proteome</keyword>
<reference evidence="3 4" key="1">
    <citation type="journal article" date="2015" name="Genome Announc.">
        <title>Draft Genome Sequence and Gene Annotation of the Entomopathogenic Fungus Verticillium hemipterigenum.</title>
        <authorList>
            <person name="Horn F."/>
            <person name="Habel A."/>
            <person name="Scharf D.H."/>
            <person name="Dworschak J."/>
            <person name="Brakhage A.A."/>
            <person name="Guthke R."/>
            <person name="Hertweck C."/>
            <person name="Linde J."/>
        </authorList>
    </citation>
    <scope>NUCLEOTIDE SEQUENCE [LARGE SCALE GENOMIC DNA]</scope>
</reference>
<evidence type="ECO:0000256" key="1">
    <source>
        <dbReference type="SAM" id="MobiDB-lite"/>
    </source>
</evidence>
<sequence length="639" mass="70197">MTVLPLFAPYPQAAWRQHLSSSQWKTLSEAWISLSQAYTSLADDQLRSQGESAIEFVVSYVKETAASPSPAPSPQLSKAVFVLISRLLQVTTSSTIISADFVTNFSKIYPKKLVAPVLSSLFTRSPIPLESSLSVLKRTLIPHLESGMKGNLKMVEEKLTQLNPLLHVSPQACIFFLAGSDFFDALVAGFRIMNPPLRKVIIATVYLCLIGLTETEPPKWSMLSDELFALKEAADEHKIGPLNINDSLVPELVTSTPILKIILRKAEEHTVATSTFKNRIHALEPFIKGAMIKPKRLTKRKIDKGKGKQSSEDVDAEMHIHLMSHITQVQDLFPDLGSGFVAKCLDEYSNDVEQVVSNLLGDSLPPHLASLDRSEPLSTTEPPPKPDLAPHNTPPQLPTRHNIFDDDEFDRLAADTSKISFGKRPDKTADELLRDRTSAPGKAAILSALAAFDSDDDERDDTYDADDVGGTVDASTNQEADSANEASEEALFRAYLSSPKLFDRDSATRRSAPRNKLREDTGMTDEAIEGWAVMLARTPQQMRRLEAKYAFDGKQQHTLERTAWREGEDSDRDASTRGRGRGRGRGGSGRGRGGNVAGAPSDQGTEAARRNKEANKSSRANHNRKGARAKKMARGGMMG</sequence>
<dbReference type="SMART" id="SM00546">
    <property type="entry name" value="CUE"/>
    <property type="match status" value="1"/>
</dbReference>
<proteinExistence type="predicted"/>
<dbReference type="EMBL" id="CDHN01000003">
    <property type="protein sequence ID" value="CEJ90288.1"/>
    <property type="molecule type" value="Genomic_DNA"/>
</dbReference>
<feature type="compositionally biased region" description="Pro residues" evidence="1">
    <location>
        <begin position="381"/>
        <end position="397"/>
    </location>
</feature>
<feature type="region of interest" description="Disordered" evidence="1">
    <location>
        <begin position="454"/>
        <end position="487"/>
    </location>
</feature>
<dbReference type="Pfam" id="PF02845">
    <property type="entry name" value="CUE"/>
    <property type="match status" value="1"/>
</dbReference>
<dbReference type="AlphaFoldDB" id="A0A0A1TIL2"/>
<dbReference type="SUPFAM" id="SSF46934">
    <property type="entry name" value="UBA-like"/>
    <property type="match status" value="1"/>
</dbReference>
<dbReference type="CDD" id="cd14364">
    <property type="entry name" value="CUE_ASCC2"/>
    <property type="match status" value="1"/>
</dbReference>
<feature type="region of interest" description="Disordered" evidence="1">
    <location>
        <begin position="504"/>
        <end position="523"/>
    </location>
</feature>